<organism evidence="2 3">
    <name type="scientific">Algivirga pacifica</name>
    <dbReference type="NCBI Taxonomy" id="1162670"/>
    <lineage>
        <taxon>Bacteria</taxon>
        <taxon>Pseudomonadati</taxon>
        <taxon>Bacteroidota</taxon>
        <taxon>Cytophagia</taxon>
        <taxon>Cytophagales</taxon>
        <taxon>Flammeovirgaceae</taxon>
        <taxon>Algivirga</taxon>
    </lineage>
</organism>
<dbReference type="Proteomes" id="UP001500298">
    <property type="component" value="Unassembled WGS sequence"/>
</dbReference>
<feature type="domain" description="Secretion system C-terminal sorting" evidence="1">
    <location>
        <begin position="290"/>
        <end position="366"/>
    </location>
</feature>
<keyword evidence="3" id="KW-1185">Reference proteome</keyword>
<dbReference type="InterPro" id="IPR013783">
    <property type="entry name" value="Ig-like_fold"/>
</dbReference>
<dbReference type="InterPro" id="IPR025667">
    <property type="entry name" value="SprB_repeat"/>
</dbReference>
<dbReference type="Gene3D" id="2.60.40.10">
    <property type="entry name" value="Immunoglobulins"/>
    <property type="match status" value="1"/>
</dbReference>
<proteinExistence type="predicted"/>
<comment type="caution">
    <text evidence="2">The sequence shown here is derived from an EMBL/GenBank/DDBJ whole genome shotgun (WGS) entry which is preliminary data.</text>
</comment>
<dbReference type="EMBL" id="BAABJX010000035">
    <property type="protein sequence ID" value="GAA4837498.1"/>
    <property type="molecule type" value="Genomic_DNA"/>
</dbReference>
<name>A0ABP9DEM2_9BACT</name>
<gene>
    <name evidence="2" type="ORF">GCM10023331_23360</name>
</gene>
<dbReference type="NCBIfam" id="TIGR04183">
    <property type="entry name" value="Por_Secre_tail"/>
    <property type="match status" value="1"/>
</dbReference>
<accession>A0ABP9DEM2</accession>
<evidence type="ECO:0000259" key="1">
    <source>
        <dbReference type="Pfam" id="PF18962"/>
    </source>
</evidence>
<reference evidence="3" key="1">
    <citation type="journal article" date="2019" name="Int. J. Syst. Evol. Microbiol.">
        <title>The Global Catalogue of Microorganisms (GCM) 10K type strain sequencing project: providing services to taxonomists for standard genome sequencing and annotation.</title>
        <authorList>
            <consortium name="The Broad Institute Genomics Platform"/>
            <consortium name="The Broad Institute Genome Sequencing Center for Infectious Disease"/>
            <person name="Wu L."/>
            <person name="Ma J."/>
        </authorList>
    </citation>
    <scope>NUCLEOTIDE SEQUENCE [LARGE SCALE GENOMIC DNA]</scope>
    <source>
        <strain evidence="3">JCM 18326</strain>
    </source>
</reference>
<dbReference type="Pfam" id="PF13573">
    <property type="entry name" value="SprB"/>
    <property type="match status" value="2"/>
</dbReference>
<dbReference type="InterPro" id="IPR026444">
    <property type="entry name" value="Secre_tail"/>
</dbReference>
<evidence type="ECO:0000313" key="3">
    <source>
        <dbReference type="Proteomes" id="UP001500298"/>
    </source>
</evidence>
<sequence length="367" mass="39828">MDYLCWGVVAIGGLSPSMIYGQAVEGCDGVQFANTLVVQHETYPGAKDGAIDVTINGGEAPYTYAWTVNNESFADTEDLTGLEGGVYVLQLTDANGCTAYFTYEVGVGDFQEFCQNSDLSATVESIEDEGMQTQVNGAIAVEVSGGTAPYTYYWTGPDGFIATEEDLLGLSAGEYRLEVTDANGCSVALSAFVKSSLCETLVSMRAKVRTLYKKGNWTLSLATPLPSGVEATWFDAAGIKRVGSAIRGMQAGEYVLMLTNQFGCSSYFTYKLDYENTQEEETESQSIAAYPNPSHGEFSIQVPSFHSSARLLVMSMTGQVVYEATSPLLKIKQENGLPIKIRGLRKGVYLLRFTYDAQEVTEKVYVN</sequence>
<evidence type="ECO:0000313" key="2">
    <source>
        <dbReference type="EMBL" id="GAA4837498.1"/>
    </source>
</evidence>
<protein>
    <recommendedName>
        <fullName evidence="1">Secretion system C-terminal sorting domain-containing protein</fullName>
    </recommendedName>
</protein>
<dbReference type="Pfam" id="PF18962">
    <property type="entry name" value="Por_Secre_tail"/>
    <property type="match status" value="1"/>
</dbReference>